<evidence type="ECO:0000256" key="1">
    <source>
        <dbReference type="SAM" id="MobiDB-lite"/>
    </source>
</evidence>
<keyword evidence="3" id="KW-1185">Reference proteome</keyword>
<reference evidence="2 3" key="1">
    <citation type="journal article" date="2018" name="Front. Microbiol.">
        <title>Genome-Wide Analysis of Corynespora cassiicola Leaf Fall Disease Putative Effectors.</title>
        <authorList>
            <person name="Lopez D."/>
            <person name="Ribeiro S."/>
            <person name="Label P."/>
            <person name="Fumanal B."/>
            <person name="Venisse J.S."/>
            <person name="Kohler A."/>
            <person name="de Oliveira R.R."/>
            <person name="Labutti K."/>
            <person name="Lipzen A."/>
            <person name="Lail K."/>
            <person name="Bauer D."/>
            <person name="Ohm R.A."/>
            <person name="Barry K.W."/>
            <person name="Spatafora J."/>
            <person name="Grigoriev I.V."/>
            <person name="Martin F.M."/>
            <person name="Pujade-Renaud V."/>
        </authorList>
    </citation>
    <scope>NUCLEOTIDE SEQUENCE [LARGE SCALE GENOMIC DNA]</scope>
    <source>
        <strain evidence="2 3">Philippines</strain>
    </source>
</reference>
<evidence type="ECO:0000313" key="2">
    <source>
        <dbReference type="EMBL" id="PSN73914.1"/>
    </source>
</evidence>
<gene>
    <name evidence="2" type="ORF">BS50DRAFT_3813</name>
</gene>
<feature type="compositionally biased region" description="Basic and acidic residues" evidence="1">
    <location>
        <begin position="1271"/>
        <end position="1283"/>
    </location>
</feature>
<dbReference type="Proteomes" id="UP000240883">
    <property type="component" value="Unassembled WGS sequence"/>
</dbReference>
<feature type="compositionally biased region" description="Acidic residues" evidence="1">
    <location>
        <begin position="1284"/>
        <end position="1315"/>
    </location>
</feature>
<accession>A0A2T2P8D0</accession>
<feature type="compositionally biased region" description="Basic and acidic residues" evidence="1">
    <location>
        <begin position="1214"/>
        <end position="1224"/>
    </location>
</feature>
<evidence type="ECO:0000313" key="3">
    <source>
        <dbReference type="Proteomes" id="UP000240883"/>
    </source>
</evidence>
<feature type="compositionally biased region" description="Low complexity" evidence="1">
    <location>
        <begin position="1384"/>
        <end position="1399"/>
    </location>
</feature>
<feature type="region of interest" description="Disordered" evidence="1">
    <location>
        <begin position="1206"/>
        <end position="1629"/>
    </location>
</feature>
<feature type="compositionally biased region" description="Basic residues" evidence="1">
    <location>
        <begin position="1538"/>
        <end position="1557"/>
    </location>
</feature>
<feature type="compositionally biased region" description="Basic residues" evidence="1">
    <location>
        <begin position="1611"/>
        <end position="1621"/>
    </location>
</feature>
<dbReference type="STRING" id="1448308.A0A2T2P8D0"/>
<proteinExistence type="predicted"/>
<feature type="compositionally biased region" description="Polar residues" evidence="1">
    <location>
        <begin position="1235"/>
        <end position="1255"/>
    </location>
</feature>
<sequence>MVHKKRKVFFFKKAPLEDDENMFPAELRIKIYSHLGRQECAMMKVACGQELDVLHRMMLREPFTCWDWHGTTQEGFTYDYRGIDEISWQGNSHPQYGAYPAHCKDQRWKRQLIWEHQKPFAADGQWHQRLSPRERWEHFKLAVTPEYRQHVKKIAIPFWMPSSDIGWIKANLVALEGLDLSNTKSNWDSGNNDKSSPDFWMRAIRDPDEWTHPGEPYRSLYFGETFDPRLIMPDDINHFTCLTDRKKRKRRKELERAHDTLKAMVRKYEKLNDQASHQKVANFTWNRRAHRIDTRRNEVNDTIREFQDSLIAEQRKYDEERMVDQSGTSLGQLIEELETSILTKLKWLGIGDWRGDGNNNRILRRILPRCVGLETLSIRNQHYADRDRTGNADLHENPCSLLDGLSSEGEDGVLPDSVKFLELRLYMVNFQMFLRELKRTRPQIERVGIDIGAWIQTFPLSQPGGTYFVKFYGLNGTRAHSMWAAQSLAHQSYKKRHKPDSEWLLPAMDNVLHGAGRSRDEDDRRWESIFKRKQHSFYSVHDEKERVYFEWTSSRGPGGCNWQTCDKNISTTPETLGEMFQEIYAAEQNSRIRLFALEPEVELGSQRPIHPFTLIEPYLEPAIASEYLESLEDPLNHYSWAPEIYYWLNYTFKWRPIFDWDWLMVKSEMINPEIYPDEAYPLLTGAWAEAPYNRYYSLKTIEAHFRWLKEADIPIHLLIGRRDTEKSSCYWGRSCNEHDWQDWLRKDENFDSNLYNDANDNGHDIAQLVDTLSIIYDLRNPLERLRLSQIERKQPYEAPHAKCPFKCRPWKTRPCPFTKHSGPTLFSQRMANRKRLEASWDSPDHLADTVDTMPPIGEVVEDSLEDNYYLEEMSSSSSSLHQLARKAIFCREAIGWHRFWNKYAARFTRLTELNIRMPHSFDKTGSWSLAKLLDINHGWEMMRFSDERQHLQTSEDLVHFPFPQYPDKSVWPYEHLKEEKVIPGGRFVRRRWTRRSSKITWNKVLPNEKSPQRASYTYSVTHFPECDKERMKDNQNFQENEKKEYQKGVRKATAAAMQEQDVENRLSNLDSGQVGAGASGEFARIYESELAQLSERERDRLSQQDLMVNADDLMFEKQLMHVAAVGWNDQLHHSINRLRQEADSYKGDANPDEVPRESILRETAEELAQNLDVDMDSHMEDIVSRGSEMNGWKAWFYHPGRLKKRRKDEELYENEMRDRSKDEVPLPDMSDLEFWNSNEAARQTQRSELENSMNEVNDESDDTSYYGGRLPHGDDEFFAPDDKGENDDETASDSTEVDGSEIDFGDDSNDDDDAEDNKGDGSDSPPPGPSIQNTTTPANVQRRRPFLDSDDSESDQPPVKRPRTRIGDTRHGSEPQASIAGHNQQTQQQPDEQPQLPTQSTPPMGAFQDLLNQIEEEEREAAKKEAEAKAAREKAAEAAEKQQQEEVAREKAEEEAQRAERNKAEAERKRVEEAQEATRKQAEAARKKAEDDIAAQQAQAQKETEEKQEDNDASTTDEPASKEPSPESEYTPEPVAKPKAKPKAGTRKKGGKPKATKAARVSKSSKSTAAKKSAAKTGAKRGARGPRAGGQTGNAPAAPVPGPADTSPVGRRTRSQVKKKGLSLERGIQ</sequence>
<organism evidence="2 3">
    <name type="scientific">Corynespora cassiicola Philippines</name>
    <dbReference type="NCBI Taxonomy" id="1448308"/>
    <lineage>
        <taxon>Eukaryota</taxon>
        <taxon>Fungi</taxon>
        <taxon>Dikarya</taxon>
        <taxon>Ascomycota</taxon>
        <taxon>Pezizomycotina</taxon>
        <taxon>Dothideomycetes</taxon>
        <taxon>Pleosporomycetidae</taxon>
        <taxon>Pleosporales</taxon>
        <taxon>Corynesporascaceae</taxon>
        <taxon>Corynespora</taxon>
    </lineage>
</organism>
<feature type="compositionally biased region" description="Low complexity" evidence="1">
    <location>
        <begin position="1558"/>
        <end position="1577"/>
    </location>
</feature>
<dbReference type="EMBL" id="KZ678128">
    <property type="protein sequence ID" value="PSN73914.1"/>
    <property type="molecule type" value="Genomic_DNA"/>
</dbReference>
<dbReference type="OrthoDB" id="3944206at2759"/>
<protein>
    <submittedName>
        <fullName evidence="2">Uncharacterized protein</fullName>
    </submittedName>
</protein>
<feature type="compositionally biased region" description="Basic and acidic residues" evidence="1">
    <location>
        <begin position="1420"/>
        <end position="1491"/>
    </location>
</feature>
<name>A0A2T2P8D0_CORCC</name>